<keyword evidence="2" id="KW-0597">Phosphoprotein</keyword>
<dbReference type="Gene3D" id="3.30.70.3290">
    <property type="match status" value="1"/>
</dbReference>
<evidence type="ECO:0000313" key="5">
    <source>
        <dbReference type="EMBL" id="GGZ81810.1"/>
    </source>
</evidence>
<dbReference type="InterPro" id="IPR001227">
    <property type="entry name" value="Ac_transferase_dom_sf"/>
</dbReference>
<dbReference type="GO" id="GO:0005737">
    <property type="term" value="C:cytoplasm"/>
    <property type="evidence" value="ECO:0007669"/>
    <property type="project" value="TreeGrafter"/>
</dbReference>
<sequence length="407" mass="43151">MSAVDTRPRPPDDRRPDGQRPDGQRPDGQLPHGHRPDDRRPHDRRPHDRRPHDRRPDDRRPDDRRPDDGAGGPERIALLLPGQGAQRPAMAHGLYGTEPAFTEAVDEVFALLGAEGARIRADWAADTPAVPLDHVSRAQPLLFAVDYALGRTLYARGLRPAALLGHSAGETVAAVLAGVLDLGDAVRLLAERVRLLAQAPPGGMLAVAASPRQVAHRLTDQVVVGAVNSPTQLLLAGPEPELGAVADALRADGLTCARARATTGFHSPSVRAACAAQIPSFRAVTLRPPRIPIVSGYTARPLTDAEATDPVFWALQPAEPVLFAAALDRLLADGPYHLVEAGPGQSLSALARRHPGVTRGGSRVTALLAARPRGPEDDRAALRAALERLAPPAAGSTRDRSRLEAGA</sequence>
<accession>A0A918V9K5</accession>
<dbReference type="InterPro" id="IPR016036">
    <property type="entry name" value="Malonyl_transacylase_ACP-bd"/>
</dbReference>
<feature type="region of interest" description="Disordered" evidence="3">
    <location>
        <begin position="1"/>
        <end position="76"/>
    </location>
</feature>
<keyword evidence="1" id="KW-0596">Phosphopantetheine</keyword>
<organism evidence="5 6">
    <name type="scientific">Streptomyces echinoruber</name>
    <dbReference type="NCBI Taxonomy" id="68898"/>
    <lineage>
        <taxon>Bacteria</taxon>
        <taxon>Bacillati</taxon>
        <taxon>Actinomycetota</taxon>
        <taxon>Actinomycetes</taxon>
        <taxon>Kitasatosporales</taxon>
        <taxon>Streptomycetaceae</taxon>
        <taxon>Streptomyces</taxon>
    </lineage>
</organism>
<dbReference type="PANTHER" id="PTHR43775">
    <property type="entry name" value="FATTY ACID SYNTHASE"/>
    <property type="match status" value="1"/>
</dbReference>
<dbReference type="RefSeq" id="WP_190056957.1">
    <property type="nucleotide sequence ID" value="NZ_BMWH01000005.1"/>
</dbReference>
<dbReference type="Proteomes" id="UP000623010">
    <property type="component" value="Unassembled WGS sequence"/>
</dbReference>
<dbReference type="GO" id="GO:0005886">
    <property type="term" value="C:plasma membrane"/>
    <property type="evidence" value="ECO:0007669"/>
    <property type="project" value="TreeGrafter"/>
</dbReference>
<feature type="region of interest" description="Disordered" evidence="3">
    <location>
        <begin position="387"/>
        <end position="407"/>
    </location>
</feature>
<feature type="compositionally biased region" description="Basic and acidic residues" evidence="3">
    <location>
        <begin position="50"/>
        <end position="68"/>
    </location>
</feature>
<dbReference type="GO" id="GO:0004312">
    <property type="term" value="F:fatty acid synthase activity"/>
    <property type="evidence" value="ECO:0007669"/>
    <property type="project" value="TreeGrafter"/>
</dbReference>
<evidence type="ECO:0000259" key="4">
    <source>
        <dbReference type="SMART" id="SM00827"/>
    </source>
</evidence>
<dbReference type="GO" id="GO:0006633">
    <property type="term" value="P:fatty acid biosynthetic process"/>
    <property type="evidence" value="ECO:0007669"/>
    <property type="project" value="TreeGrafter"/>
</dbReference>
<dbReference type="InterPro" id="IPR050091">
    <property type="entry name" value="PKS_NRPS_Biosynth_Enz"/>
</dbReference>
<feature type="compositionally biased region" description="Basic and acidic residues" evidence="3">
    <location>
        <begin position="1"/>
        <end position="25"/>
    </location>
</feature>
<dbReference type="InterPro" id="IPR014043">
    <property type="entry name" value="Acyl_transferase_dom"/>
</dbReference>
<proteinExistence type="predicted"/>
<dbReference type="SMART" id="SM00827">
    <property type="entry name" value="PKS_AT"/>
    <property type="match status" value="1"/>
</dbReference>
<gene>
    <name evidence="5" type="ORF">GCM10010389_19550</name>
</gene>
<dbReference type="InterPro" id="IPR016035">
    <property type="entry name" value="Acyl_Trfase/lysoPLipase"/>
</dbReference>
<dbReference type="SUPFAM" id="SSF52151">
    <property type="entry name" value="FabD/lysophospholipase-like"/>
    <property type="match status" value="1"/>
</dbReference>
<evidence type="ECO:0000256" key="3">
    <source>
        <dbReference type="SAM" id="MobiDB-lite"/>
    </source>
</evidence>
<name>A0A918V9K5_9ACTN</name>
<reference evidence="5" key="1">
    <citation type="journal article" date="2014" name="Int. J. Syst. Evol. Microbiol.">
        <title>Complete genome sequence of Corynebacterium casei LMG S-19264T (=DSM 44701T), isolated from a smear-ripened cheese.</title>
        <authorList>
            <consortium name="US DOE Joint Genome Institute (JGI-PGF)"/>
            <person name="Walter F."/>
            <person name="Albersmeier A."/>
            <person name="Kalinowski J."/>
            <person name="Ruckert C."/>
        </authorList>
    </citation>
    <scope>NUCLEOTIDE SEQUENCE</scope>
    <source>
        <strain evidence="5">JCM 5016</strain>
    </source>
</reference>
<dbReference type="Pfam" id="PF00698">
    <property type="entry name" value="Acyl_transf_1"/>
    <property type="match status" value="1"/>
</dbReference>
<evidence type="ECO:0000313" key="6">
    <source>
        <dbReference type="Proteomes" id="UP000623010"/>
    </source>
</evidence>
<comment type="caution">
    <text evidence="5">The sequence shown here is derived from an EMBL/GenBank/DDBJ whole genome shotgun (WGS) entry which is preliminary data.</text>
</comment>
<dbReference type="SUPFAM" id="SSF55048">
    <property type="entry name" value="Probable ACP-binding domain of malonyl-CoA ACP transacylase"/>
    <property type="match status" value="1"/>
</dbReference>
<dbReference type="EMBL" id="BMWH01000005">
    <property type="protein sequence ID" value="GGZ81810.1"/>
    <property type="molecule type" value="Genomic_DNA"/>
</dbReference>
<dbReference type="GO" id="GO:0071770">
    <property type="term" value="P:DIM/DIP cell wall layer assembly"/>
    <property type="evidence" value="ECO:0007669"/>
    <property type="project" value="TreeGrafter"/>
</dbReference>
<reference evidence="5" key="2">
    <citation type="submission" date="2020-09" db="EMBL/GenBank/DDBJ databases">
        <authorList>
            <person name="Sun Q."/>
            <person name="Ohkuma M."/>
        </authorList>
    </citation>
    <scope>NUCLEOTIDE SEQUENCE</scope>
    <source>
        <strain evidence="5">JCM 5016</strain>
    </source>
</reference>
<dbReference type="PANTHER" id="PTHR43775:SF37">
    <property type="entry name" value="SI:DKEY-61P9.11"/>
    <property type="match status" value="1"/>
</dbReference>
<dbReference type="AlphaFoldDB" id="A0A918V9K5"/>
<feature type="domain" description="Malonyl-CoA:ACP transacylase (MAT)" evidence="4">
    <location>
        <begin position="79"/>
        <end position="372"/>
    </location>
</feature>
<evidence type="ECO:0000256" key="2">
    <source>
        <dbReference type="ARBA" id="ARBA00022553"/>
    </source>
</evidence>
<keyword evidence="6" id="KW-1185">Reference proteome</keyword>
<dbReference type="Gene3D" id="3.30.70.250">
    <property type="entry name" value="Malonyl-CoA ACP transacylase, ACP-binding"/>
    <property type="match status" value="1"/>
</dbReference>
<protein>
    <recommendedName>
        <fullName evidence="4">Malonyl-CoA:ACP transacylase (MAT) domain-containing protein</fullName>
    </recommendedName>
</protein>
<evidence type="ECO:0000256" key="1">
    <source>
        <dbReference type="ARBA" id="ARBA00022450"/>
    </source>
</evidence>
<feature type="compositionally biased region" description="Basic and acidic residues" evidence="3">
    <location>
        <begin position="397"/>
        <end position="407"/>
    </location>
</feature>
<dbReference type="Gene3D" id="3.40.366.10">
    <property type="entry name" value="Malonyl-Coenzyme A Acyl Carrier Protein, domain 2"/>
    <property type="match status" value="1"/>
</dbReference>